<dbReference type="InterPro" id="IPR032466">
    <property type="entry name" value="Metal_Hydrolase"/>
</dbReference>
<organism evidence="3 4">
    <name type="scientific">Sungouiella intermedia</name>
    <dbReference type="NCBI Taxonomy" id="45354"/>
    <lineage>
        <taxon>Eukaryota</taxon>
        <taxon>Fungi</taxon>
        <taxon>Dikarya</taxon>
        <taxon>Ascomycota</taxon>
        <taxon>Saccharomycotina</taxon>
        <taxon>Pichiomycetes</taxon>
        <taxon>Metschnikowiaceae</taxon>
        <taxon>Sungouiella</taxon>
    </lineage>
</organism>
<gene>
    <name evidence="3" type="ORF">SAMEA4029010_CIC11G00000002296</name>
</gene>
<name>A0A1L0BS04_9ASCO</name>
<dbReference type="PANTHER" id="PTHR43569:SF2">
    <property type="entry name" value="AMIDOHYDROLASE-RELATED DOMAIN-CONTAINING PROTEIN"/>
    <property type="match status" value="1"/>
</dbReference>
<dbReference type="EMBL" id="LT635759">
    <property type="protein sequence ID" value="SGZ52994.1"/>
    <property type="molecule type" value="Genomic_DNA"/>
</dbReference>
<dbReference type="OrthoDB" id="2135488at2759"/>
<dbReference type="PANTHER" id="PTHR43569">
    <property type="entry name" value="AMIDOHYDROLASE"/>
    <property type="match status" value="1"/>
</dbReference>
<evidence type="ECO:0000313" key="4">
    <source>
        <dbReference type="Proteomes" id="UP000182334"/>
    </source>
</evidence>
<dbReference type="InterPro" id="IPR006680">
    <property type="entry name" value="Amidohydro-rel"/>
</dbReference>
<feature type="domain" description="Amidohydrolase-related" evidence="2">
    <location>
        <begin position="169"/>
        <end position="328"/>
    </location>
</feature>
<dbReference type="Pfam" id="PF04909">
    <property type="entry name" value="Amidohydro_2"/>
    <property type="match status" value="1"/>
</dbReference>
<accession>A0A1L0BS04</accession>
<keyword evidence="4" id="KW-1185">Reference proteome</keyword>
<dbReference type="Gene3D" id="3.20.20.140">
    <property type="entry name" value="Metal-dependent hydrolases"/>
    <property type="match status" value="1"/>
</dbReference>
<dbReference type="SUPFAM" id="SSF51556">
    <property type="entry name" value="Metallo-dependent hydrolases"/>
    <property type="match status" value="1"/>
</dbReference>
<evidence type="ECO:0000313" key="3">
    <source>
        <dbReference type="EMBL" id="SGZ52994.1"/>
    </source>
</evidence>
<evidence type="ECO:0000259" key="2">
    <source>
        <dbReference type="Pfam" id="PF04909"/>
    </source>
</evidence>
<sequence length="328" mass="38252">MYSILDTHVHLMADVHDYWNWNCPHPLAGNHRLDEYAAESHDLSIKSRFTVDGLIWIEADAKYELDKGLEGVRNPIEECQFVLRYISGTRSGEGTTNAEFIKALVPWAPIPWGYKVQLYVDELKKELGQEFSHVKAFRFLVQDKPSGTIVDSAFIDGLRWMDAHNYAFDWGIDVHNSGLWQFRESLEVFNQVPHLRYIINHLTKPNLELGLDVESTEQFILWKSYMKKIFEATPNSYMKLSGGFSELEEKLTSEEIVDRVYPWFKVTFDLWGVDRTIWASNWPVCAINSGPNLVAKWFTITERLFDKVGVEEDDRQKIYNGNWLKAYR</sequence>
<evidence type="ECO:0000256" key="1">
    <source>
        <dbReference type="ARBA" id="ARBA00038310"/>
    </source>
</evidence>
<dbReference type="Proteomes" id="UP000182334">
    <property type="component" value="Chromosome IV"/>
</dbReference>
<reference evidence="3 4" key="1">
    <citation type="submission" date="2016-10" db="EMBL/GenBank/DDBJ databases">
        <authorList>
            <person name="de Groot N.N."/>
        </authorList>
    </citation>
    <scope>NUCLEOTIDE SEQUENCE [LARGE SCALE GENOMIC DNA]</scope>
    <source>
        <strain evidence="3 4">CBS 141442</strain>
    </source>
</reference>
<proteinExistence type="inferred from homology"/>
<comment type="similarity">
    <text evidence="1">Belongs to the metallo-dependent hydrolases superfamily.</text>
</comment>
<protein>
    <submittedName>
        <fullName evidence="3">CIC11C00000002296</fullName>
    </submittedName>
</protein>
<dbReference type="GO" id="GO:0016787">
    <property type="term" value="F:hydrolase activity"/>
    <property type="evidence" value="ECO:0007669"/>
    <property type="project" value="InterPro"/>
</dbReference>
<dbReference type="InterPro" id="IPR052350">
    <property type="entry name" value="Metallo-dep_Lactonases"/>
</dbReference>
<dbReference type="AlphaFoldDB" id="A0A1L0BS04"/>
<dbReference type="STRING" id="45354.A0A1L0BS04"/>